<evidence type="ECO:0000256" key="5">
    <source>
        <dbReference type="ARBA" id="ARBA00022786"/>
    </source>
</evidence>
<protein>
    <recommendedName>
        <fullName evidence="2">Anaphase-promoting complex subunit 5</fullName>
    </recommendedName>
</protein>
<keyword evidence="3" id="KW-0132">Cell division</keyword>
<accession>A0AAV8SM94</accession>
<dbReference type="Proteomes" id="UP001159364">
    <property type="component" value="Linkage Group LG10"/>
</dbReference>
<evidence type="ECO:0000256" key="2">
    <source>
        <dbReference type="ARBA" id="ARBA00016066"/>
    </source>
</evidence>
<dbReference type="GO" id="GO:0031145">
    <property type="term" value="P:anaphase-promoting complex-dependent catabolic process"/>
    <property type="evidence" value="ECO:0007669"/>
    <property type="project" value="TreeGrafter"/>
</dbReference>
<sequence>MSAFSVTPHKVSVCILLQIYALPSHSLPYPFSSVSHHNRLGFYLFALTKSYDDYLEPRLEDLVNHLRGIGGSLGDWLIDQLTARFSSFLSPDDLFNFFSELRGILGASDSVVMEDNQVFLEPSSHLGLFLRRFILAFNLLSFEGICHLLTNIGIYSKEALSGCLRYELGCSNSSTNDLEALSEYENMDLETLVFDEVNEEIEPKMRGGEEIPFHLHVPRAFSSLVEDIEVISESRSKQSGRGRDTSASLHPPRIDLGDVDTCSETFLRTSWQVQGYLMEQIDVIEKHGSAFNSNAFELILGQIKRLAPELHRVHYLAYLNDLHHDDYFSALENLHRYFDYSAGTEGLEFALSSTYRSTERYEIALLCLGMMHFHFGHPKQALEALIEAVRVSHQQSNESCLAYTLAAICNLLSEIGGSSTARILGNSYSPMSNVSTSLSVKQQLFVLLRGSLKRADNLKLKRLVASNHLAIAKFDLMHVQRPPLSFGPKASMKLRTCPISVCKEIRLCSNLISEFGSESSTMMNDGAFSTSWLSSFSKPTGSLLLSLESGPGTKSSALQFCAQPSSLPKSVLQLIGSSYLLRATAWEMYGSAPLARINALVYATCFADTSSSSDAALAHAKLIQHLALFLGYKEAFSALRIAEEKFISVSRSVILPVKLQLLHERALHRGCLKLAQQICDELGVLASSVHDVDMALKIEASFRHARTLLAANEFRQAVAVAHSLFCMCYKLNMQVENASILLLLAEIHKKSGNAVMGIPYALASLSFCQTFNLDLLKASANVTLAELWLSIGFNHAKRALTLIHGALPMVLGHGGLELCARAQITEAKCYLSDPSYSVFEDPEVVLDPLKQASDKLQVLEYHDLAAEAFYLMSVTYDKLGEFEKREEAAVSFKKHIMALENPDNEDDPLLKML</sequence>
<evidence type="ECO:0000259" key="7">
    <source>
        <dbReference type="Pfam" id="PF12862"/>
    </source>
</evidence>
<proteinExistence type="inferred from homology"/>
<dbReference type="PANTHER" id="PTHR12830">
    <property type="entry name" value="ANAPHASE-PROMOTING COMPLEX SUBUNIT 5"/>
    <property type="match status" value="1"/>
</dbReference>
<dbReference type="AlphaFoldDB" id="A0AAV8SM94"/>
<keyword evidence="5" id="KW-0833">Ubl conjugation pathway</keyword>
<evidence type="ECO:0000256" key="6">
    <source>
        <dbReference type="ARBA" id="ARBA00023306"/>
    </source>
</evidence>
<dbReference type="GO" id="GO:0070979">
    <property type="term" value="P:protein K11-linked ubiquitination"/>
    <property type="evidence" value="ECO:0007669"/>
    <property type="project" value="TreeGrafter"/>
</dbReference>
<name>A0AAV8SM94_9ROSI</name>
<evidence type="ECO:0000256" key="1">
    <source>
        <dbReference type="ARBA" id="ARBA00007450"/>
    </source>
</evidence>
<dbReference type="Pfam" id="PF12862">
    <property type="entry name" value="ANAPC5"/>
    <property type="match status" value="1"/>
</dbReference>
<evidence type="ECO:0000313" key="8">
    <source>
        <dbReference type="EMBL" id="KAJ8753377.1"/>
    </source>
</evidence>
<evidence type="ECO:0000256" key="4">
    <source>
        <dbReference type="ARBA" id="ARBA00022776"/>
    </source>
</evidence>
<keyword evidence="4" id="KW-0498">Mitosis</keyword>
<dbReference type="PANTHER" id="PTHR12830:SF9">
    <property type="entry name" value="ANAPHASE-PROMOTING COMPLEX SUBUNIT 5"/>
    <property type="match status" value="1"/>
</dbReference>
<dbReference type="GO" id="GO:0005680">
    <property type="term" value="C:anaphase-promoting complex"/>
    <property type="evidence" value="ECO:0007669"/>
    <property type="project" value="InterPro"/>
</dbReference>
<dbReference type="GO" id="GO:0045842">
    <property type="term" value="P:positive regulation of mitotic metaphase/anaphase transition"/>
    <property type="evidence" value="ECO:0007669"/>
    <property type="project" value="TreeGrafter"/>
</dbReference>
<gene>
    <name evidence="8" type="ORF">K2173_019776</name>
</gene>
<dbReference type="InterPro" id="IPR037679">
    <property type="entry name" value="Apc5"/>
</dbReference>
<evidence type="ECO:0000313" key="9">
    <source>
        <dbReference type="Proteomes" id="UP001159364"/>
    </source>
</evidence>
<keyword evidence="9" id="KW-1185">Reference proteome</keyword>
<feature type="domain" description="Anaphase-promoting complex subunit 5" evidence="7">
    <location>
        <begin position="314"/>
        <end position="413"/>
    </location>
</feature>
<dbReference type="InterPro" id="IPR026000">
    <property type="entry name" value="Apc5_dom"/>
</dbReference>
<dbReference type="CDD" id="cd16270">
    <property type="entry name" value="Apc5_N"/>
    <property type="match status" value="1"/>
</dbReference>
<keyword evidence="6" id="KW-0131">Cell cycle</keyword>
<dbReference type="GO" id="GO:0051301">
    <property type="term" value="P:cell division"/>
    <property type="evidence" value="ECO:0007669"/>
    <property type="project" value="UniProtKB-KW"/>
</dbReference>
<organism evidence="8 9">
    <name type="scientific">Erythroxylum novogranatense</name>
    <dbReference type="NCBI Taxonomy" id="1862640"/>
    <lineage>
        <taxon>Eukaryota</taxon>
        <taxon>Viridiplantae</taxon>
        <taxon>Streptophyta</taxon>
        <taxon>Embryophyta</taxon>
        <taxon>Tracheophyta</taxon>
        <taxon>Spermatophyta</taxon>
        <taxon>Magnoliopsida</taxon>
        <taxon>eudicotyledons</taxon>
        <taxon>Gunneridae</taxon>
        <taxon>Pentapetalae</taxon>
        <taxon>rosids</taxon>
        <taxon>fabids</taxon>
        <taxon>Malpighiales</taxon>
        <taxon>Erythroxylaceae</taxon>
        <taxon>Erythroxylum</taxon>
    </lineage>
</organism>
<dbReference type="EMBL" id="JAIWQS010000010">
    <property type="protein sequence ID" value="KAJ8753377.1"/>
    <property type="molecule type" value="Genomic_DNA"/>
</dbReference>
<comment type="similarity">
    <text evidence="1">Belongs to the APC5 family.</text>
</comment>
<comment type="caution">
    <text evidence="8">The sequence shown here is derived from an EMBL/GenBank/DDBJ whole genome shotgun (WGS) entry which is preliminary data.</text>
</comment>
<evidence type="ECO:0000256" key="3">
    <source>
        <dbReference type="ARBA" id="ARBA00022618"/>
    </source>
</evidence>
<reference evidence="8 9" key="1">
    <citation type="submission" date="2021-09" db="EMBL/GenBank/DDBJ databases">
        <title>Genomic insights and catalytic innovation underlie evolution of tropane alkaloids biosynthesis.</title>
        <authorList>
            <person name="Wang Y.-J."/>
            <person name="Tian T."/>
            <person name="Huang J.-P."/>
            <person name="Huang S.-X."/>
        </authorList>
    </citation>
    <scope>NUCLEOTIDE SEQUENCE [LARGE SCALE GENOMIC DNA]</scope>
    <source>
        <strain evidence="8">KIB-2018</strain>
        <tissue evidence="8">Leaf</tissue>
    </source>
</reference>